<dbReference type="GO" id="GO:0016539">
    <property type="term" value="P:intein-mediated protein splicing"/>
    <property type="evidence" value="ECO:0007669"/>
    <property type="project" value="InterPro"/>
</dbReference>
<evidence type="ECO:0000313" key="2">
    <source>
        <dbReference type="EMBL" id="SNQ28477.1"/>
    </source>
</evidence>
<accession>A0A217EDU0</accession>
<dbReference type="SMART" id="SM00306">
    <property type="entry name" value="HintN"/>
    <property type="match status" value="1"/>
</dbReference>
<dbReference type="PROSITE" id="PS50817">
    <property type="entry name" value="INTEIN_N_TER"/>
    <property type="match status" value="1"/>
</dbReference>
<proteinExistence type="predicted"/>
<dbReference type="Gene3D" id="2.170.16.10">
    <property type="entry name" value="Hedgehog/Intein (Hint) domain"/>
    <property type="match status" value="2"/>
</dbReference>
<dbReference type="Proteomes" id="UP000243463">
    <property type="component" value="Unassembled WGS sequence"/>
</dbReference>
<reference evidence="3" key="1">
    <citation type="submission" date="2017-06" db="EMBL/GenBank/DDBJ databases">
        <authorList>
            <person name="Varghese N."/>
            <person name="Submissions S."/>
        </authorList>
    </citation>
    <scope>NUCLEOTIDE SEQUENCE [LARGE SCALE GENOMIC DNA]</scope>
    <source>
        <strain evidence="3">ANC 5114</strain>
    </source>
</reference>
<dbReference type="InterPro" id="IPR028992">
    <property type="entry name" value="Hedgehog/Intein_dom"/>
</dbReference>
<organism evidence="2 3">
    <name type="scientific">Acinetobacter apis</name>
    <dbReference type="NCBI Taxonomy" id="1229165"/>
    <lineage>
        <taxon>Bacteria</taxon>
        <taxon>Pseudomonadati</taxon>
        <taxon>Pseudomonadota</taxon>
        <taxon>Gammaproteobacteria</taxon>
        <taxon>Moraxellales</taxon>
        <taxon>Moraxellaceae</taxon>
        <taxon>Acinetobacter</taxon>
    </lineage>
</organism>
<dbReference type="EMBL" id="FZLN01000001">
    <property type="protein sequence ID" value="SNQ28477.1"/>
    <property type="molecule type" value="Genomic_DNA"/>
</dbReference>
<evidence type="ECO:0000259" key="1">
    <source>
        <dbReference type="SMART" id="SM00306"/>
    </source>
</evidence>
<dbReference type="InterPro" id="IPR030934">
    <property type="entry name" value="Intein_C"/>
</dbReference>
<dbReference type="InterPro" id="IPR036844">
    <property type="entry name" value="Hint_dom_sf"/>
</dbReference>
<sequence length="291" mass="33224">MQDNKNTKNNALKKEELKHQKTNTACFAAGTLVHTAHGLVPIEQLKVGDKVLSKAADGSGELVYKAIRQTMVTENAPIFLMEFVPYVDPTLPMDERINLRRALKKKLKPKPLFVTENHPFWTTTHGWLKAEQLTTQDQMITKDGHKFLSNSGGGFDYKYKGIEPLLSTQRTGFGYTIDYSDETGTSAGRFIDLVTGELDYDDIAYKPIIDKLWIQDHEWKQRLLDQTPIEHREDAEFYGFRQGYWEDPDTVEWGEGEGPLTMTVYNLEVEDTQTYFVGEYGIWVHGAHGVI</sequence>
<dbReference type="AlphaFoldDB" id="A0A217EDU0"/>
<dbReference type="OrthoDB" id="2666939at2"/>
<gene>
    <name evidence="2" type="ORF">SAMN05444584_0400</name>
</gene>
<dbReference type="InterPro" id="IPR003587">
    <property type="entry name" value="Hint_dom_N"/>
</dbReference>
<dbReference type="SUPFAM" id="SSF51294">
    <property type="entry name" value="Hedgehog/intein (Hint) domain"/>
    <property type="match status" value="1"/>
</dbReference>
<feature type="domain" description="Hint" evidence="1">
    <location>
        <begin position="24"/>
        <end position="143"/>
    </location>
</feature>
<evidence type="ECO:0000313" key="3">
    <source>
        <dbReference type="Proteomes" id="UP000243463"/>
    </source>
</evidence>
<dbReference type="RefSeq" id="WP_088822523.1">
    <property type="nucleotide sequence ID" value="NZ_FZLN01000001.1"/>
</dbReference>
<protein>
    <submittedName>
        <fullName evidence="2">Intein C-terminal splicing region</fullName>
    </submittedName>
</protein>
<dbReference type="NCBIfam" id="TIGR01443">
    <property type="entry name" value="intein_Cterm"/>
    <property type="match status" value="1"/>
</dbReference>
<dbReference type="InterPro" id="IPR006141">
    <property type="entry name" value="Intein_N"/>
</dbReference>
<dbReference type="Pfam" id="PF13403">
    <property type="entry name" value="Hint_2"/>
    <property type="match status" value="1"/>
</dbReference>
<keyword evidence="3" id="KW-1185">Reference proteome</keyword>
<name>A0A217EDU0_9GAMM</name>